<dbReference type="InterPro" id="IPR014710">
    <property type="entry name" value="RmlC-like_jellyroll"/>
</dbReference>
<feature type="domain" description="Cyclic nucleotide-binding" evidence="1">
    <location>
        <begin position="18"/>
        <end position="66"/>
    </location>
</feature>
<dbReference type="Proteomes" id="UP000192277">
    <property type="component" value="Unassembled WGS sequence"/>
</dbReference>
<dbReference type="EMBL" id="LWBO01000020">
    <property type="protein sequence ID" value="OQP45313.1"/>
    <property type="molecule type" value="Genomic_DNA"/>
</dbReference>
<dbReference type="InterPro" id="IPR000595">
    <property type="entry name" value="cNMP-bd_dom"/>
</dbReference>
<reference evidence="2 3" key="1">
    <citation type="submission" date="2016-04" db="EMBL/GenBank/DDBJ databases">
        <authorList>
            <person name="Chen L."/>
            <person name="Zhuang W."/>
            <person name="Wang G."/>
        </authorList>
    </citation>
    <scope>NUCLEOTIDE SEQUENCE [LARGE SCALE GENOMIC DNA]</scope>
    <source>
        <strain evidence="3">GR20</strain>
    </source>
</reference>
<proteinExistence type="predicted"/>
<gene>
    <name evidence="2" type="ORF">A4D02_33480</name>
</gene>
<evidence type="ECO:0000313" key="2">
    <source>
        <dbReference type="EMBL" id="OQP45313.1"/>
    </source>
</evidence>
<dbReference type="PROSITE" id="PS50042">
    <property type="entry name" value="CNMP_BINDING_3"/>
    <property type="match status" value="1"/>
</dbReference>
<protein>
    <recommendedName>
        <fullName evidence="1">Cyclic nucleotide-binding domain-containing protein</fullName>
    </recommendedName>
</protein>
<keyword evidence="3" id="KW-1185">Reference proteome</keyword>
<organism evidence="2 3">
    <name type="scientific">Niastella koreensis</name>
    <dbReference type="NCBI Taxonomy" id="354356"/>
    <lineage>
        <taxon>Bacteria</taxon>
        <taxon>Pseudomonadati</taxon>
        <taxon>Bacteroidota</taxon>
        <taxon>Chitinophagia</taxon>
        <taxon>Chitinophagales</taxon>
        <taxon>Chitinophagaceae</taxon>
        <taxon>Niastella</taxon>
    </lineage>
</organism>
<sequence>MNFNNPTSAIYLPDTIGKLVDLDDVAIETMLNNSKEIDISRGQIINNEGNLSRYIYFILSGKARLFYVDHAGKTISWSFHFNDIHSTPRNLFIIDYKSFFTQGSGEMHMEAITDTRLIRIGKRGPGDKFDGGLIMEKCLQKLHEHSFIAAYERMLNLLTQSARERYNHLLCHEPHLLQLFADKYLASYIGIEPPSLSRIRKKLKSARPFQ</sequence>
<dbReference type="RefSeq" id="WP_014218016.1">
    <property type="nucleotide sequence ID" value="NZ_LWBO01000020.1"/>
</dbReference>
<accession>A0ABX3NSZ5</accession>
<evidence type="ECO:0000259" key="1">
    <source>
        <dbReference type="PROSITE" id="PS50042"/>
    </source>
</evidence>
<evidence type="ECO:0000313" key="3">
    <source>
        <dbReference type="Proteomes" id="UP000192277"/>
    </source>
</evidence>
<dbReference type="InterPro" id="IPR018490">
    <property type="entry name" value="cNMP-bd_dom_sf"/>
</dbReference>
<name>A0ABX3NSZ5_9BACT</name>
<dbReference type="SUPFAM" id="SSF51206">
    <property type="entry name" value="cAMP-binding domain-like"/>
    <property type="match status" value="1"/>
</dbReference>
<comment type="caution">
    <text evidence="2">The sequence shown here is derived from an EMBL/GenBank/DDBJ whole genome shotgun (WGS) entry which is preliminary data.</text>
</comment>
<dbReference type="Gene3D" id="2.60.120.10">
    <property type="entry name" value="Jelly Rolls"/>
    <property type="match status" value="1"/>
</dbReference>